<feature type="signal peptide" evidence="1">
    <location>
        <begin position="1"/>
        <end position="26"/>
    </location>
</feature>
<dbReference type="EMBL" id="KQ085888">
    <property type="protein sequence ID" value="KLO19227.1"/>
    <property type="molecule type" value="Genomic_DNA"/>
</dbReference>
<dbReference type="Gene3D" id="3.80.10.10">
    <property type="entry name" value="Ribonuclease Inhibitor"/>
    <property type="match status" value="1"/>
</dbReference>
<protein>
    <recommendedName>
        <fullName evidence="4">F-box domain-containing protein</fullName>
    </recommendedName>
</protein>
<proteinExistence type="predicted"/>
<sequence length="498" mass="56602">MSPSCLLCLPTEVLIIILEILQPLDSDRVDWRAATVHTRVPEVEEIGIYSLRASCRRLLDLSTPYAFRRFRLWTSNGTAHHLGVVGNRPQIFDAVKTLHLEFRAQTQSSNDFVHPRLKDIIPRFPDITALHIQDLTSIDESTFEAVAQIRTLKHLWISCLTDEAAYIDVPALQNLTLESLSVCGVTLFADPAYAFRNTKHVYRPLVTLLSGATGKSLRFLHIRRAPETLIHRLNFSLASPLQRLEDIIPVDVQFPSLEVLKLDGVDTSRYWLGRRMGNFPSLHTLVLGNDPIPKVASPTIGWPQLMRLHIGRLHPDEYLIPNCENLTDLSISSPMDQENLEELKATLDIRSLRTTVPLTTLSLCFLLRPGVVSMPVTTQNLYEFFECLQDLEKLSLTSSSDMTMDLWEYHKDNLFKNFSQLKKLRFLKTNLIPVSEEKNKEIQHTEVFQGVAKGIAKLCPKLEALFCHSKRLNSCRKIYILNEEISEAEATVKVATTL</sequence>
<dbReference type="InterPro" id="IPR032675">
    <property type="entry name" value="LRR_dom_sf"/>
</dbReference>
<evidence type="ECO:0000313" key="3">
    <source>
        <dbReference type="Proteomes" id="UP000053477"/>
    </source>
</evidence>
<evidence type="ECO:0000256" key="1">
    <source>
        <dbReference type="SAM" id="SignalP"/>
    </source>
</evidence>
<evidence type="ECO:0008006" key="4">
    <source>
        <dbReference type="Google" id="ProtNLM"/>
    </source>
</evidence>
<reference evidence="2 3" key="1">
    <citation type="submission" date="2015-04" db="EMBL/GenBank/DDBJ databases">
        <title>Complete genome sequence of Schizopora paradoxa KUC8140, a cosmopolitan wood degrader in East Asia.</title>
        <authorList>
            <consortium name="DOE Joint Genome Institute"/>
            <person name="Min B."/>
            <person name="Park H."/>
            <person name="Jang Y."/>
            <person name="Kim J.-J."/>
            <person name="Kim K.H."/>
            <person name="Pangilinan J."/>
            <person name="Lipzen A."/>
            <person name="Riley R."/>
            <person name="Grigoriev I.V."/>
            <person name="Spatafora J.W."/>
            <person name="Choi I.-G."/>
        </authorList>
    </citation>
    <scope>NUCLEOTIDE SEQUENCE [LARGE SCALE GENOMIC DNA]</scope>
    <source>
        <strain evidence="2 3">KUC8140</strain>
    </source>
</reference>
<dbReference type="InParanoid" id="A0A0H2S4T6"/>
<keyword evidence="1" id="KW-0732">Signal</keyword>
<dbReference type="SUPFAM" id="SSF52047">
    <property type="entry name" value="RNI-like"/>
    <property type="match status" value="1"/>
</dbReference>
<feature type="chain" id="PRO_5005202399" description="F-box domain-containing protein" evidence="1">
    <location>
        <begin position="27"/>
        <end position="498"/>
    </location>
</feature>
<organism evidence="2 3">
    <name type="scientific">Schizopora paradoxa</name>
    <dbReference type="NCBI Taxonomy" id="27342"/>
    <lineage>
        <taxon>Eukaryota</taxon>
        <taxon>Fungi</taxon>
        <taxon>Dikarya</taxon>
        <taxon>Basidiomycota</taxon>
        <taxon>Agaricomycotina</taxon>
        <taxon>Agaricomycetes</taxon>
        <taxon>Hymenochaetales</taxon>
        <taxon>Schizoporaceae</taxon>
        <taxon>Schizopora</taxon>
    </lineage>
</organism>
<evidence type="ECO:0000313" key="2">
    <source>
        <dbReference type="EMBL" id="KLO19227.1"/>
    </source>
</evidence>
<gene>
    <name evidence="2" type="ORF">SCHPADRAFT_935554</name>
</gene>
<accession>A0A0H2S4T6</accession>
<name>A0A0H2S4T6_9AGAM</name>
<dbReference type="Proteomes" id="UP000053477">
    <property type="component" value="Unassembled WGS sequence"/>
</dbReference>
<keyword evidence="3" id="KW-1185">Reference proteome</keyword>
<dbReference type="AlphaFoldDB" id="A0A0H2S4T6"/>